<keyword evidence="2" id="KW-0812">Transmembrane</keyword>
<evidence type="ECO:0000256" key="1">
    <source>
        <dbReference type="ARBA" id="ARBA00004141"/>
    </source>
</evidence>
<dbReference type="InterPro" id="IPR036719">
    <property type="entry name" value="Neuro-gated_channel_TM_sf"/>
</dbReference>
<dbReference type="InterPro" id="IPR038050">
    <property type="entry name" value="Neuro_actylchol_rec"/>
</dbReference>
<dbReference type="Proteomes" id="UP000225706">
    <property type="component" value="Unassembled WGS sequence"/>
</dbReference>
<accession>A0A2B4SEY3</accession>
<dbReference type="STRING" id="50429.A0A2B4SEY3"/>
<dbReference type="PANTHER" id="PTHR18945">
    <property type="entry name" value="NEUROTRANSMITTER GATED ION CHANNEL"/>
    <property type="match status" value="1"/>
</dbReference>
<dbReference type="OrthoDB" id="5975154at2759"/>
<dbReference type="InterPro" id="IPR006201">
    <property type="entry name" value="Neur_channel"/>
</dbReference>
<dbReference type="GO" id="GO:0005230">
    <property type="term" value="F:extracellular ligand-gated monoatomic ion channel activity"/>
    <property type="evidence" value="ECO:0007669"/>
    <property type="project" value="InterPro"/>
</dbReference>
<feature type="transmembrane region" description="Helical" evidence="2">
    <location>
        <begin position="160"/>
        <end position="186"/>
    </location>
</feature>
<dbReference type="SUPFAM" id="SSF90112">
    <property type="entry name" value="Neurotransmitter-gated ion-channel transmembrane pore"/>
    <property type="match status" value="1"/>
</dbReference>
<evidence type="ECO:0000313" key="5">
    <source>
        <dbReference type="Proteomes" id="UP000225706"/>
    </source>
</evidence>
<keyword evidence="2" id="KW-1133">Transmembrane helix</keyword>
<dbReference type="CDD" id="cd19051">
    <property type="entry name" value="LGIC_TM_cation"/>
    <property type="match status" value="1"/>
</dbReference>
<evidence type="ECO:0000256" key="2">
    <source>
        <dbReference type="SAM" id="Phobius"/>
    </source>
</evidence>
<dbReference type="GO" id="GO:0004888">
    <property type="term" value="F:transmembrane signaling receptor activity"/>
    <property type="evidence" value="ECO:0007669"/>
    <property type="project" value="InterPro"/>
</dbReference>
<dbReference type="InterPro" id="IPR036734">
    <property type="entry name" value="Neur_chan_lig-bd_sf"/>
</dbReference>
<comment type="subcellular location">
    <subcellularLocation>
        <location evidence="1">Membrane</location>
        <topology evidence="1">Multi-pass membrane protein</topology>
    </subcellularLocation>
</comment>
<keyword evidence="5" id="KW-1185">Reference proteome</keyword>
<protein>
    <submittedName>
        <fullName evidence="4">Neuronal acetylcholine receptor subunit alpha-5</fullName>
    </submittedName>
</protein>
<dbReference type="Gene3D" id="1.20.58.390">
    <property type="entry name" value="Neurotransmitter-gated ion-channel transmembrane domain"/>
    <property type="match status" value="1"/>
</dbReference>
<name>A0A2B4SEY3_STYPI</name>
<proteinExistence type="predicted"/>
<feature type="transmembrane region" description="Helical" evidence="2">
    <location>
        <begin position="128"/>
        <end position="148"/>
    </location>
</feature>
<comment type="caution">
    <text evidence="4">The sequence shown here is derived from an EMBL/GenBank/DDBJ whole genome shotgun (WGS) entry which is preliminary data.</text>
</comment>
<dbReference type="Pfam" id="PF02932">
    <property type="entry name" value="Neur_chan_memb"/>
    <property type="match status" value="1"/>
</dbReference>
<reference evidence="5" key="1">
    <citation type="journal article" date="2017" name="bioRxiv">
        <title>Comparative analysis of the genomes of Stylophora pistillata and Acropora digitifera provides evidence for extensive differences between species of corals.</title>
        <authorList>
            <person name="Voolstra C.R."/>
            <person name="Li Y."/>
            <person name="Liew Y.J."/>
            <person name="Baumgarten S."/>
            <person name="Zoccola D."/>
            <person name="Flot J.-F."/>
            <person name="Tambutte S."/>
            <person name="Allemand D."/>
            <person name="Aranda M."/>
        </authorList>
    </citation>
    <scope>NUCLEOTIDE SEQUENCE [LARGE SCALE GENOMIC DNA]</scope>
</reference>
<dbReference type="EMBL" id="LSMT01000099">
    <property type="protein sequence ID" value="PFX27613.1"/>
    <property type="molecule type" value="Genomic_DNA"/>
</dbReference>
<gene>
    <name evidence="4" type="primary">Chrna5</name>
    <name evidence="4" type="ORF">AWC38_SpisGene7677</name>
</gene>
<keyword evidence="4" id="KW-0675">Receptor</keyword>
<dbReference type="InterPro" id="IPR006029">
    <property type="entry name" value="Neurotrans-gated_channel_TM"/>
</dbReference>
<sequence>MVRPVLEPSDVVQVDYNVQFQALNAVECSMSFRSVTSDRTLLNVKTKSIKNDDPEEELNITTSNGYWSLRSIEIKTEDATQSPIFSKVEVSFRIGRKPMFFVLFTIVPCRIIGLLILVSFFIPTEAGGRIGLCSTILLSISVYLLVVVNELPEQSDELPLIGVYYIVIMFEIGLALTTTVLITMAHHATSEPPVILTWITVFNKIGSWVRKKSRFDSNQSTYGTSPQVIEGNVNIEMVKVSHEELGKVD</sequence>
<keyword evidence="2" id="KW-0472">Membrane</keyword>
<dbReference type="AlphaFoldDB" id="A0A2B4SEY3"/>
<dbReference type="Gene3D" id="2.70.170.10">
    <property type="entry name" value="Neurotransmitter-gated ion-channel ligand-binding domain"/>
    <property type="match status" value="1"/>
</dbReference>
<evidence type="ECO:0000313" key="4">
    <source>
        <dbReference type="EMBL" id="PFX27613.1"/>
    </source>
</evidence>
<feature type="transmembrane region" description="Helical" evidence="2">
    <location>
        <begin position="100"/>
        <end position="122"/>
    </location>
</feature>
<feature type="domain" description="Neurotransmitter-gated ion-channel transmembrane" evidence="3">
    <location>
        <begin position="105"/>
        <end position="191"/>
    </location>
</feature>
<evidence type="ECO:0000259" key="3">
    <source>
        <dbReference type="Pfam" id="PF02932"/>
    </source>
</evidence>
<dbReference type="GO" id="GO:0016020">
    <property type="term" value="C:membrane"/>
    <property type="evidence" value="ECO:0007669"/>
    <property type="project" value="UniProtKB-SubCell"/>
</dbReference>
<organism evidence="4 5">
    <name type="scientific">Stylophora pistillata</name>
    <name type="common">Smooth cauliflower coral</name>
    <dbReference type="NCBI Taxonomy" id="50429"/>
    <lineage>
        <taxon>Eukaryota</taxon>
        <taxon>Metazoa</taxon>
        <taxon>Cnidaria</taxon>
        <taxon>Anthozoa</taxon>
        <taxon>Hexacorallia</taxon>
        <taxon>Scleractinia</taxon>
        <taxon>Astrocoeniina</taxon>
        <taxon>Pocilloporidae</taxon>
        <taxon>Stylophora</taxon>
    </lineage>
</organism>
<feature type="transmembrane region" description="Helical" evidence="2">
    <location>
        <begin position="192"/>
        <end position="209"/>
    </location>
</feature>